<evidence type="ECO:0000313" key="2">
    <source>
        <dbReference type="EMBL" id="GAA5185379.1"/>
    </source>
</evidence>
<dbReference type="Gene3D" id="3.40.50.1820">
    <property type="entry name" value="alpha/beta hydrolase"/>
    <property type="match status" value="1"/>
</dbReference>
<dbReference type="InterPro" id="IPR029058">
    <property type="entry name" value="AB_hydrolase_fold"/>
</dbReference>
<evidence type="ECO:0000259" key="1">
    <source>
        <dbReference type="Pfam" id="PF12697"/>
    </source>
</evidence>
<protein>
    <submittedName>
        <fullName evidence="2">Alpha/beta hydrolase</fullName>
    </submittedName>
</protein>
<dbReference type="SUPFAM" id="SSF53474">
    <property type="entry name" value="alpha/beta-Hydrolases"/>
    <property type="match status" value="1"/>
</dbReference>
<dbReference type="RefSeq" id="WP_345629860.1">
    <property type="nucleotide sequence ID" value="NZ_BAABJQ010000007.1"/>
</dbReference>
<dbReference type="InterPro" id="IPR000073">
    <property type="entry name" value="AB_hydrolase_1"/>
</dbReference>
<dbReference type="GO" id="GO:0016787">
    <property type="term" value="F:hydrolase activity"/>
    <property type="evidence" value="ECO:0007669"/>
    <property type="project" value="UniProtKB-KW"/>
</dbReference>
<evidence type="ECO:0000313" key="3">
    <source>
        <dbReference type="Proteomes" id="UP001501570"/>
    </source>
</evidence>
<dbReference type="PANTHER" id="PTHR37017:SF11">
    <property type="entry name" value="ESTERASE_LIPASE_THIOESTERASE DOMAIN-CONTAINING PROTEIN"/>
    <property type="match status" value="1"/>
</dbReference>
<dbReference type="Proteomes" id="UP001501570">
    <property type="component" value="Unassembled WGS sequence"/>
</dbReference>
<dbReference type="EMBL" id="BAABJQ010000007">
    <property type="protein sequence ID" value="GAA5185379.1"/>
    <property type="molecule type" value="Genomic_DNA"/>
</dbReference>
<dbReference type="PANTHER" id="PTHR37017">
    <property type="entry name" value="AB HYDROLASE-1 DOMAIN-CONTAINING PROTEIN-RELATED"/>
    <property type="match status" value="1"/>
</dbReference>
<sequence>MNVASLKRSRPLRRTAVAGAGVLALTAAGVFTFGASASATASHNTRPKPTIVLVHGAFEDASSWDGVIQRLQKAGYPVVAPANPLNAVASDAAYLRSVVDHIQGNVILVSHSYGGEIIGQAGANDSKVKALVYAAALIPAVGENANQLLTQFPGSTLPDALDPVPYTLPDGTTGTDLFVKADKYRQQFASDVPANRAALMEATQRPIDQAALGENVTAAAWTNVPSWDVITNQDPNIPPAAQEFMAKRAHAHITKVNSSHSVAVSHPDVVTTVIEQAAAATTK</sequence>
<organism evidence="2 3">
    <name type="scientific">Rugosimonospora acidiphila</name>
    <dbReference type="NCBI Taxonomy" id="556531"/>
    <lineage>
        <taxon>Bacteria</taxon>
        <taxon>Bacillati</taxon>
        <taxon>Actinomycetota</taxon>
        <taxon>Actinomycetes</taxon>
        <taxon>Micromonosporales</taxon>
        <taxon>Micromonosporaceae</taxon>
        <taxon>Rugosimonospora</taxon>
    </lineage>
</organism>
<keyword evidence="3" id="KW-1185">Reference proteome</keyword>
<gene>
    <name evidence="2" type="ORF">GCM10023322_29220</name>
</gene>
<proteinExistence type="predicted"/>
<reference evidence="3" key="1">
    <citation type="journal article" date="2019" name="Int. J. Syst. Evol. Microbiol.">
        <title>The Global Catalogue of Microorganisms (GCM) 10K type strain sequencing project: providing services to taxonomists for standard genome sequencing and annotation.</title>
        <authorList>
            <consortium name="The Broad Institute Genomics Platform"/>
            <consortium name="The Broad Institute Genome Sequencing Center for Infectious Disease"/>
            <person name="Wu L."/>
            <person name="Ma J."/>
        </authorList>
    </citation>
    <scope>NUCLEOTIDE SEQUENCE [LARGE SCALE GENOMIC DNA]</scope>
    <source>
        <strain evidence="3">JCM 18304</strain>
    </source>
</reference>
<name>A0ABP9RRW2_9ACTN</name>
<keyword evidence="2" id="KW-0378">Hydrolase</keyword>
<dbReference type="InterPro" id="IPR052897">
    <property type="entry name" value="Sec-Metab_Biosynth_Hydrolase"/>
</dbReference>
<comment type="caution">
    <text evidence="2">The sequence shown here is derived from an EMBL/GenBank/DDBJ whole genome shotgun (WGS) entry which is preliminary data.</text>
</comment>
<feature type="domain" description="AB hydrolase-1" evidence="1">
    <location>
        <begin position="51"/>
        <end position="270"/>
    </location>
</feature>
<dbReference type="Pfam" id="PF12697">
    <property type="entry name" value="Abhydrolase_6"/>
    <property type="match status" value="1"/>
</dbReference>
<accession>A0ABP9RRW2</accession>